<dbReference type="PROSITE" id="PS50943">
    <property type="entry name" value="HTH_CROC1"/>
    <property type="match status" value="1"/>
</dbReference>
<gene>
    <name evidence="3" type="ORF">BP422_20470</name>
</gene>
<proteinExistence type="predicted"/>
<dbReference type="InterPro" id="IPR001387">
    <property type="entry name" value="Cro/C1-type_HTH"/>
</dbReference>
<reference evidence="3 4" key="1">
    <citation type="submission" date="2016-11" db="EMBL/GenBank/DDBJ databases">
        <authorList>
            <person name="Jaros S."/>
            <person name="Januszkiewicz K."/>
            <person name="Wedrychowicz H."/>
        </authorList>
    </citation>
    <scope>NUCLEOTIDE SEQUENCE [LARGE SCALE GENOMIC DNA]</scope>
    <source>
        <strain evidence="3 4">NF2</strain>
    </source>
</reference>
<dbReference type="GO" id="GO:0003677">
    <property type="term" value="F:DNA binding"/>
    <property type="evidence" value="ECO:0007669"/>
    <property type="project" value="UniProtKB-KW"/>
</dbReference>
<dbReference type="Gene3D" id="1.10.260.40">
    <property type="entry name" value="lambda repressor-like DNA-binding domains"/>
    <property type="match status" value="1"/>
</dbReference>
<dbReference type="Pfam" id="PF07883">
    <property type="entry name" value="Cupin_2"/>
    <property type="match status" value="1"/>
</dbReference>
<dbReference type="RefSeq" id="WP_088909349.1">
    <property type="nucleotide sequence ID" value="NZ_CP018145.1"/>
</dbReference>
<keyword evidence="1 3" id="KW-0238">DNA-binding</keyword>
<dbReference type="InterPro" id="IPR050807">
    <property type="entry name" value="TransReg_Diox_bact_type"/>
</dbReference>
<evidence type="ECO:0000256" key="1">
    <source>
        <dbReference type="ARBA" id="ARBA00023125"/>
    </source>
</evidence>
<dbReference type="GO" id="GO:0003700">
    <property type="term" value="F:DNA-binding transcription factor activity"/>
    <property type="evidence" value="ECO:0007669"/>
    <property type="project" value="TreeGrafter"/>
</dbReference>
<dbReference type="EMBL" id="CP018145">
    <property type="protein sequence ID" value="ASJ55715.1"/>
    <property type="molecule type" value="Genomic_DNA"/>
</dbReference>
<accession>A0A220MLR7</accession>
<evidence type="ECO:0000313" key="4">
    <source>
        <dbReference type="Proteomes" id="UP000197781"/>
    </source>
</evidence>
<dbReference type="InterPro" id="IPR011051">
    <property type="entry name" value="RmlC_Cupin_sf"/>
</dbReference>
<dbReference type="InterPro" id="IPR014710">
    <property type="entry name" value="RmlC-like_jellyroll"/>
</dbReference>
<name>A0A220MLR7_9BACL</name>
<sequence>MEPTIGVLIKSLRVGKKKTLKQIAEKTQLSISFLSQVERGKSSITLESLKKISEALGVSPGYFFSGESSGGNEQVRRASKGRSGLLNAPFVYEDLSGDLANPTLVPILVTLSPHGEKGTPFVHKGQEFIYVLEGVLTLLLGEEEHDLFPGDSIHMDSSVPHNWVNRTGEVTRFLCVNSHASDMIPTAPY</sequence>
<dbReference type="Pfam" id="PF01381">
    <property type="entry name" value="HTH_3"/>
    <property type="match status" value="1"/>
</dbReference>
<dbReference type="KEGG" id="bfm:BP422_20470"/>
<dbReference type="GO" id="GO:0005829">
    <property type="term" value="C:cytosol"/>
    <property type="evidence" value="ECO:0007669"/>
    <property type="project" value="TreeGrafter"/>
</dbReference>
<dbReference type="PANTHER" id="PTHR46797">
    <property type="entry name" value="HTH-TYPE TRANSCRIPTIONAL REGULATOR"/>
    <property type="match status" value="1"/>
</dbReference>
<dbReference type="InterPro" id="IPR010982">
    <property type="entry name" value="Lambda_DNA-bd_dom_sf"/>
</dbReference>
<dbReference type="CDD" id="cd00093">
    <property type="entry name" value="HTH_XRE"/>
    <property type="match status" value="1"/>
</dbReference>
<dbReference type="Proteomes" id="UP000197781">
    <property type="component" value="Chromosome"/>
</dbReference>
<dbReference type="AlphaFoldDB" id="A0A220MLR7"/>
<evidence type="ECO:0000259" key="2">
    <source>
        <dbReference type="PROSITE" id="PS50943"/>
    </source>
</evidence>
<dbReference type="CDD" id="cd02209">
    <property type="entry name" value="cupin_XRE_C"/>
    <property type="match status" value="1"/>
</dbReference>
<evidence type="ECO:0000313" key="3">
    <source>
        <dbReference type="EMBL" id="ASJ55715.1"/>
    </source>
</evidence>
<dbReference type="PANTHER" id="PTHR46797:SF25">
    <property type="entry name" value="TRANSCRIPTIONAL REGULATOR"/>
    <property type="match status" value="1"/>
</dbReference>
<dbReference type="SMART" id="SM00530">
    <property type="entry name" value="HTH_XRE"/>
    <property type="match status" value="1"/>
</dbReference>
<dbReference type="SUPFAM" id="SSF51182">
    <property type="entry name" value="RmlC-like cupins"/>
    <property type="match status" value="1"/>
</dbReference>
<dbReference type="SUPFAM" id="SSF47413">
    <property type="entry name" value="lambda repressor-like DNA-binding domains"/>
    <property type="match status" value="1"/>
</dbReference>
<organism evidence="3 4">
    <name type="scientific">Brevibacillus formosus</name>
    <dbReference type="NCBI Taxonomy" id="54913"/>
    <lineage>
        <taxon>Bacteria</taxon>
        <taxon>Bacillati</taxon>
        <taxon>Bacillota</taxon>
        <taxon>Bacilli</taxon>
        <taxon>Bacillales</taxon>
        <taxon>Paenibacillaceae</taxon>
        <taxon>Brevibacillus</taxon>
    </lineage>
</organism>
<dbReference type="Gene3D" id="2.60.120.10">
    <property type="entry name" value="Jelly Rolls"/>
    <property type="match status" value="1"/>
</dbReference>
<dbReference type="InterPro" id="IPR013096">
    <property type="entry name" value="Cupin_2"/>
</dbReference>
<protein>
    <submittedName>
        <fullName evidence="3">DNA-binding protein</fullName>
    </submittedName>
</protein>
<feature type="domain" description="HTH cro/C1-type" evidence="2">
    <location>
        <begin position="9"/>
        <end position="63"/>
    </location>
</feature>